<evidence type="ECO:0000313" key="2">
    <source>
        <dbReference type="Proteomes" id="UP000515204"/>
    </source>
</evidence>
<feature type="signal peptide" evidence="1">
    <location>
        <begin position="1"/>
        <end position="19"/>
    </location>
</feature>
<keyword evidence="2" id="KW-1185">Reference proteome</keyword>
<dbReference type="GeneID" id="106740578"/>
<dbReference type="Gene3D" id="3.15.10.30">
    <property type="entry name" value="Haemolymph juvenile hormone binding protein"/>
    <property type="match status" value="1"/>
</dbReference>
<dbReference type="PANTHER" id="PTHR11008:SF18">
    <property type="entry name" value="BCDNA.GH05536-RELATED"/>
    <property type="match status" value="1"/>
</dbReference>
<dbReference type="Pfam" id="PF06585">
    <property type="entry name" value="JHBP"/>
    <property type="match status" value="1"/>
</dbReference>
<dbReference type="SMART" id="SM00700">
    <property type="entry name" value="JHBP"/>
    <property type="match status" value="1"/>
</dbReference>
<dbReference type="GO" id="GO:0005615">
    <property type="term" value="C:extracellular space"/>
    <property type="evidence" value="ECO:0007669"/>
    <property type="project" value="TreeGrafter"/>
</dbReference>
<dbReference type="Proteomes" id="UP000515204">
    <property type="component" value="Unplaced"/>
</dbReference>
<protein>
    <submittedName>
        <fullName evidence="3">Uncharacterized protein LOC106740578 isoform X1</fullName>
    </submittedName>
</protein>
<dbReference type="InterPro" id="IPR038606">
    <property type="entry name" value="To_sf"/>
</dbReference>
<gene>
    <name evidence="3" type="primary">LOC106740578</name>
</gene>
<dbReference type="KEGG" id="dqu:106740578"/>
<dbReference type="InterPro" id="IPR010562">
    <property type="entry name" value="Haemolymph_juvenile_hormone-bd"/>
</dbReference>
<evidence type="ECO:0000256" key="1">
    <source>
        <dbReference type="SAM" id="SignalP"/>
    </source>
</evidence>
<dbReference type="AlphaFoldDB" id="A0A6P3WME7"/>
<dbReference type="OrthoDB" id="7544589at2759"/>
<organism evidence="2 3">
    <name type="scientific">Dinoponera quadriceps</name>
    <name type="common">South American ant</name>
    <dbReference type="NCBI Taxonomy" id="609295"/>
    <lineage>
        <taxon>Eukaryota</taxon>
        <taxon>Metazoa</taxon>
        <taxon>Ecdysozoa</taxon>
        <taxon>Arthropoda</taxon>
        <taxon>Hexapoda</taxon>
        <taxon>Insecta</taxon>
        <taxon>Pterygota</taxon>
        <taxon>Neoptera</taxon>
        <taxon>Endopterygota</taxon>
        <taxon>Hymenoptera</taxon>
        <taxon>Apocrita</taxon>
        <taxon>Aculeata</taxon>
        <taxon>Formicoidea</taxon>
        <taxon>Formicidae</taxon>
        <taxon>Ponerinae</taxon>
        <taxon>Ponerini</taxon>
        <taxon>Dinoponera</taxon>
    </lineage>
</organism>
<evidence type="ECO:0000313" key="3">
    <source>
        <dbReference type="RefSeq" id="XP_014467250.1"/>
    </source>
</evidence>
<name>A0A6P3WME7_DINQU</name>
<reference evidence="3" key="1">
    <citation type="submission" date="2025-08" db="UniProtKB">
        <authorList>
            <consortium name="RefSeq"/>
        </authorList>
    </citation>
    <scope>IDENTIFICATION</scope>
</reference>
<accession>A0A6P3WME7</accession>
<proteinExistence type="predicted"/>
<dbReference type="PANTHER" id="PTHR11008">
    <property type="entry name" value="PROTEIN TAKEOUT-LIKE PROTEIN"/>
    <property type="match status" value="1"/>
</dbReference>
<keyword evidence="1" id="KW-0732">Signal</keyword>
<dbReference type="RefSeq" id="XP_014467250.1">
    <property type="nucleotide sequence ID" value="XM_014611764.1"/>
</dbReference>
<sequence>MLFHIFAILSVAVFGSCIAEKFDLLVPTCARNSSDYNSCLKHAIKEAWPLFVAGLPAEFEFPPIDPFIYESDKYVFDNGGLHGEVTISNLTAEGLRLIRFVAIRTHFDDDIFRLAIDIRIPKIVTYGDCAAYGVFSGFRMGGKGKLYLTLEGIRGTWDISGPVKNDTWIIEHFRTSPIVKSFNLKLDNFFEGNRELNELAHKFVNDNWPPIYRIVVQVSSDVWDTYFSKMLNRLFSKLSFSKVFPEEV</sequence>
<feature type="chain" id="PRO_5028459659" evidence="1">
    <location>
        <begin position="20"/>
        <end position="248"/>
    </location>
</feature>